<accession>A0A6J6H346</accession>
<gene>
    <name evidence="1" type="ORF">UFOPK1854_00295</name>
</gene>
<dbReference type="AlphaFoldDB" id="A0A6J6H346"/>
<protein>
    <submittedName>
        <fullName evidence="1">Unannotated protein</fullName>
    </submittedName>
</protein>
<dbReference type="EMBL" id="CAEZUT010000018">
    <property type="protein sequence ID" value="CAB4606249.1"/>
    <property type="molecule type" value="Genomic_DNA"/>
</dbReference>
<reference evidence="1" key="1">
    <citation type="submission" date="2020-05" db="EMBL/GenBank/DDBJ databases">
        <authorList>
            <person name="Chiriac C."/>
            <person name="Salcher M."/>
            <person name="Ghai R."/>
            <person name="Kavagutti S V."/>
        </authorList>
    </citation>
    <scope>NUCLEOTIDE SEQUENCE</scope>
</reference>
<organism evidence="1">
    <name type="scientific">freshwater metagenome</name>
    <dbReference type="NCBI Taxonomy" id="449393"/>
    <lineage>
        <taxon>unclassified sequences</taxon>
        <taxon>metagenomes</taxon>
        <taxon>ecological metagenomes</taxon>
    </lineage>
</organism>
<proteinExistence type="predicted"/>
<name>A0A6J6H346_9ZZZZ</name>
<sequence>MATGSNSWTTFISNGLIAGVPAWKPKIASAVLLQLGKKGEVITATSFSGTPVAIGRNNEIGTVVITDSGTSFGLVLVN</sequence>
<evidence type="ECO:0000313" key="1">
    <source>
        <dbReference type="EMBL" id="CAB4606249.1"/>
    </source>
</evidence>